<accession>A0A8J5MLE4</accession>
<protein>
    <submittedName>
        <fullName evidence="2">Putative Ataxin-2 C-terminal region-containing protein</fullName>
    </submittedName>
</protein>
<dbReference type="AlphaFoldDB" id="A0A8J5MLE4"/>
<name>A0A8J5MLE4_HOMAM</name>
<evidence type="ECO:0000256" key="1">
    <source>
        <dbReference type="SAM" id="MobiDB-lite"/>
    </source>
</evidence>
<evidence type="ECO:0000313" key="2">
    <source>
        <dbReference type="EMBL" id="KAG7155828.1"/>
    </source>
</evidence>
<dbReference type="Pfam" id="PF07145">
    <property type="entry name" value="PAM2"/>
    <property type="match status" value="1"/>
</dbReference>
<comment type="caution">
    <text evidence="2">The sequence shown here is derived from an EMBL/GenBank/DDBJ whole genome shotgun (WGS) entry which is preliminary data.</text>
</comment>
<dbReference type="InterPro" id="IPR009818">
    <property type="entry name" value="PAM2_motif"/>
</dbReference>
<feature type="region of interest" description="Disordered" evidence="1">
    <location>
        <begin position="40"/>
        <end position="61"/>
    </location>
</feature>
<reference evidence="2" key="1">
    <citation type="journal article" date="2021" name="Sci. Adv.">
        <title>The American lobster genome reveals insights on longevity, neural, and immune adaptations.</title>
        <authorList>
            <person name="Polinski J.M."/>
            <person name="Zimin A.V."/>
            <person name="Clark K.F."/>
            <person name="Kohn A.B."/>
            <person name="Sadowski N."/>
            <person name="Timp W."/>
            <person name="Ptitsyn A."/>
            <person name="Khanna P."/>
            <person name="Romanova D.Y."/>
            <person name="Williams P."/>
            <person name="Greenwood S.J."/>
            <person name="Moroz L.L."/>
            <person name="Walt D.R."/>
            <person name="Bodnar A.G."/>
        </authorList>
    </citation>
    <scope>NUCLEOTIDE SEQUENCE</scope>
    <source>
        <strain evidence="2">GMGI-L3</strain>
    </source>
</reference>
<gene>
    <name evidence="2" type="ORF">Hamer_G019234</name>
</gene>
<keyword evidence="3" id="KW-1185">Reference proteome</keyword>
<evidence type="ECO:0000313" key="3">
    <source>
        <dbReference type="Proteomes" id="UP000747542"/>
    </source>
</evidence>
<sequence length="61" mass="6475">MRNNATASLATSMQKMGVNESVAAKSNLNPYAAEFVPGKNFTRPADTPALVHHTNGDKKSS</sequence>
<proteinExistence type="predicted"/>
<dbReference type="Proteomes" id="UP000747542">
    <property type="component" value="Unassembled WGS sequence"/>
</dbReference>
<dbReference type="EMBL" id="JAHLQT010040280">
    <property type="protein sequence ID" value="KAG7155828.1"/>
    <property type="molecule type" value="Genomic_DNA"/>
</dbReference>
<organism evidence="2 3">
    <name type="scientific">Homarus americanus</name>
    <name type="common">American lobster</name>
    <dbReference type="NCBI Taxonomy" id="6706"/>
    <lineage>
        <taxon>Eukaryota</taxon>
        <taxon>Metazoa</taxon>
        <taxon>Ecdysozoa</taxon>
        <taxon>Arthropoda</taxon>
        <taxon>Crustacea</taxon>
        <taxon>Multicrustacea</taxon>
        <taxon>Malacostraca</taxon>
        <taxon>Eumalacostraca</taxon>
        <taxon>Eucarida</taxon>
        <taxon>Decapoda</taxon>
        <taxon>Pleocyemata</taxon>
        <taxon>Astacidea</taxon>
        <taxon>Nephropoidea</taxon>
        <taxon>Nephropidae</taxon>
        <taxon>Homarus</taxon>
    </lineage>
</organism>